<name>X1UHM5_9ZZZZ</name>
<organism evidence="1">
    <name type="scientific">marine sediment metagenome</name>
    <dbReference type="NCBI Taxonomy" id="412755"/>
    <lineage>
        <taxon>unclassified sequences</taxon>
        <taxon>metagenomes</taxon>
        <taxon>ecological metagenomes</taxon>
    </lineage>
</organism>
<gene>
    <name evidence="1" type="ORF">S12H4_59549</name>
</gene>
<evidence type="ECO:0000313" key="1">
    <source>
        <dbReference type="EMBL" id="GAJ17034.1"/>
    </source>
</evidence>
<reference evidence="1" key="1">
    <citation type="journal article" date="2014" name="Front. Microbiol.">
        <title>High frequency of phylogenetically diverse reductive dehalogenase-homologous genes in deep subseafloor sedimentary metagenomes.</title>
        <authorList>
            <person name="Kawai M."/>
            <person name="Futagami T."/>
            <person name="Toyoda A."/>
            <person name="Takaki Y."/>
            <person name="Nishi S."/>
            <person name="Hori S."/>
            <person name="Arai W."/>
            <person name="Tsubouchi T."/>
            <person name="Morono Y."/>
            <person name="Uchiyama I."/>
            <person name="Ito T."/>
            <person name="Fujiyama A."/>
            <person name="Inagaki F."/>
            <person name="Takami H."/>
        </authorList>
    </citation>
    <scope>NUCLEOTIDE SEQUENCE</scope>
    <source>
        <strain evidence="1">Expedition CK06-06</strain>
    </source>
</reference>
<proteinExistence type="predicted"/>
<accession>X1UHM5</accession>
<protein>
    <submittedName>
        <fullName evidence="1">Uncharacterized protein</fullName>
    </submittedName>
</protein>
<dbReference type="AlphaFoldDB" id="X1UHM5"/>
<sequence length="47" mass="5279">MSEDSKVSDLANKAYKLGFEYEKIYHGCAQCVIAAVQDTLGNHCIKW</sequence>
<dbReference type="EMBL" id="BARW01038943">
    <property type="protein sequence ID" value="GAJ17034.1"/>
    <property type="molecule type" value="Genomic_DNA"/>
</dbReference>
<comment type="caution">
    <text evidence="1">The sequence shown here is derived from an EMBL/GenBank/DDBJ whole genome shotgun (WGS) entry which is preliminary data.</text>
</comment>